<proteinExistence type="inferred from homology"/>
<evidence type="ECO:0000313" key="9">
    <source>
        <dbReference type="Proteomes" id="UP001139104"/>
    </source>
</evidence>
<dbReference type="EMBL" id="JAIVFP010000002">
    <property type="protein sequence ID" value="MCI4684911.1"/>
    <property type="molecule type" value="Genomic_DNA"/>
</dbReference>
<evidence type="ECO:0000313" key="8">
    <source>
        <dbReference type="EMBL" id="MCI4685055.1"/>
    </source>
</evidence>
<dbReference type="InterPro" id="IPR047653">
    <property type="entry name" value="Tn3-like_transpos"/>
</dbReference>
<dbReference type="InterPro" id="IPR002513">
    <property type="entry name" value="Tn3_Tnp_DDE_dom"/>
</dbReference>
<dbReference type="Pfam" id="PF13700">
    <property type="entry name" value="DUF4158"/>
    <property type="match status" value="1"/>
</dbReference>
<evidence type="ECO:0000256" key="4">
    <source>
        <dbReference type="ARBA" id="ARBA00023172"/>
    </source>
</evidence>
<dbReference type="EMBL" id="JAIVFP010000003">
    <property type="protein sequence ID" value="MCI4685055.1"/>
    <property type="molecule type" value="Genomic_DNA"/>
</dbReference>
<accession>A0ABS9ZC83</accession>
<evidence type="ECO:0000259" key="5">
    <source>
        <dbReference type="Pfam" id="PF01526"/>
    </source>
</evidence>
<name>A0ABS9ZC83_9HYPH</name>
<feature type="domain" description="DUF4158" evidence="6">
    <location>
        <begin position="6"/>
        <end position="168"/>
    </location>
</feature>
<organism evidence="8 9">
    <name type="scientific">Candidatus Rhodoblastus alkanivorans</name>
    <dbReference type="NCBI Taxonomy" id="2954117"/>
    <lineage>
        <taxon>Bacteria</taxon>
        <taxon>Pseudomonadati</taxon>
        <taxon>Pseudomonadota</taxon>
        <taxon>Alphaproteobacteria</taxon>
        <taxon>Hyphomicrobiales</taxon>
        <taxon>Rhodoblastaceae</taxon>
        <taxon>Rhodoblastus</taxon>
    </lineage>
</organism>
<evidence type="ECO:0000256" key="1">
    <source>
        <dbReference type="ARBA" id="ARBA00009402"/>
    </source>
</evidence>
<reference evidence="8" key="1">
    <citation type="journal article" date="2022" name="ISME J.">
        <title>Identification of active gaseous-alkane degraders at natural gas seeps.</title>
        <authorList>
            <person name="Farhan Ul Haque M."/>
            <person name="Hernandez M."/>
            <person name="Crombie A.T."/>
            <person name="Murrell J.C."/>
        </authorList>
    </citation>
    <scope>NUCLEOTIDE SEQUENCE</scope>
    <source>
        <strain evidence="8">PC2</strain>
    </source>
</reference>
<keyword evidence="9" id="KW-1185">Reference proteome</keyword>
<comment type="similarity">
    <text evidence="1">Belongs to the transposase 7 family.</text>
</comment>
<keyword evidence="4" id="KW-0233">DNA recombination</keyword>
<keyword evidence="3" id="KW-0238">DNA-binding</keyword>
<dbReference type="Proteomes" id="UP001139104">
    <property type="component" value="Unassembled WGS sequence"/>
</dbReference>
<gene>
    <name evidence="7" type="ORF">K2U94_19410</name>
    <name evidence="8" type="ORF">K2U94_20225</name>
</gene>
<evidence type="ECO:0000259" key="6">
    <source>
        <dbReference type="Pfam" id="PF13700"/>
    </source>
</evidence>
<comment type="caution">
    <text evidence="8">The sequence shown here is derived from an EMBL/GenBank/DDBJ whole genome shotgun (WGS) entry which is preliminary data.</text>
</comment>
<dbReference type="Pfam" id="PF01526">
    <property type="entry name" value="DDE_Tnp_Tn3"/>
    <property type="match status" value="1"/>
</dbReference>
<feature type="domain" description="Tn3 transposase DDE" evidence="5">
    <location>
        <begin position="582"/>
        <end position="968"/>
    </location>
</feature>
<dbReference type="RefSeq" id="WP_243068943.1">
    <property type="nucleotide sequence ID" value="NZ_JAIVFK010000086.1"/>
</dbReference>
<dbReference type="InterPro" id="IPR025296">
    <property type="entry name" value="DUF4158"/>
</dbReference>
<evidence type="ECO:0000256" key="2">
    <source>
        <dbReference type="ARBA" id="ARBA00022578"/>
    </source>
</evidence>
<dbReference type="NCBIfam" id="NF033527">
    <property type="entry name" value="transpos_Tn3"/>
    <property type="match status" value="1"/>
</dbReference>
<evidence type="ECO:0000256" key="3">
    <source>
        <dbReference type="ARBA" id="ARBA00023125"/>
    </source>
</evidence>
<sequence length="993" mass="110509">MKKHEILSPQSRAALFDPPTEPMAIVRHYTYSVADLALIRRRRRDANRLGFAVHLAYLRFPGRALGAEESPPPNMLSFVASQIGSEPTSFAAYARRSETRWEHLGELQAHLGVRSFRREDYRAVAEIALAEAIGTDRGDEIVAAMIEHIRSRSILLPAPTIFERIALAARARARKRAHKNLVEGLAQETIAGLEALIAVDDERDRTPLAWLREWPEAPTLRNLAGIIERLHAVRKLGVGQDREQRIHQARYAALARETVILSAQHLSRFDAPRRLATLVVFAREMEAVLTDAAISMFDKMLGGVFRRADRVHKENVVDRAKTLDASTRALIGMAKAMLAAKASGVDQVAAVERAIGWERLKTLVAEADKTVADSRDDNLSEIVERYPTVRRMVSILLGAFVFRSWKPGDPLLAALDVLRGLHATGARNLPPRAPTAFLKPAWRKLVGVGVGAAADRRTYEVAVMTTLRDRLRSGDIWVEGSRAYRAFDDFLLPPDTFATRRQGDELGLAVADRFDDWRAERIGLLHSRLREIDALAAAGELPEATLTEEGLSISPIRKDETDATDRVARRLYAMLPRLRVTELLAEVHGWTGFAERFSHLRTGAPPEDSRALMTALLADATNLGLARMAHSSKVFSHSKLLWIAEWHVRDETYQAALACLVDTIHAQPFTKIWGDGDTSSSDGQFFRAGGHGEARADYNAKYGSEPGVKFYTHVSDRYAPFHTRVIAANASEAAHILDGLLHHECSLDIREHYTDTAGAIDHVFGLCHLTGFRFAPRIRDLADRRLYVADARAAYAALTPMIGGTVDFRVIGENWDETLRLAASIKAGTVAPSVLMRRLAAYPKQNALAKTLREIGRLERTLFTLDWISDPALRRRANAGLNKGEARNALARAVFFHRLGEIRDRTFENQKYRASGLNLAVAAVILWNTVYLGRAVDELRSRGEAVSDDLLAHVAPLGWEHIAFNGDYVWPTEPLQNGFRPLRDPRSAFLDAA</sequence>
<keyword evidence="2" id="KW-0815">Transposition</keyword>
<protein>
    <submittedName>
        <fullName evidence="8">Tn3 family transposase</fullName>
    </submittedName>
</protein>
<evidence type="ECO:0000313" key="7">
    <source>
        <dbReference type="EMBL" id="MCI4684911.1"/>
    </source>
</evidence>